<proteinExistence type="predicted"/>
<dbReference type="EMBL" id="CP114014">
    <property type="protein sequence ID" value="XAY03541.1"/>
    <property type="molecule type" value="Genomic_DNA"/>
</dbReference>
<dbReference type="PROSITE" id="PS00622">
    <property type="entry name" value="HTH_LUXR_1"/>
    <property type="match status" value="1"/>
</dbReference>
<dbReference type="AlphaFoldDB" id="A0AAU7APH3"/>
<gene>
    <name evidence="5" type="ORF">DSM112329_00360</name>
</gene>
<dbReference type="CDD" id="cd06170">
    <property type="entry name" value="LuxR_C_like"/>
    <property type="match status" value="1"/>
</dbReference>
<dbReference type="GO" id="GO:0003677">
    <property type="term" value="F:DNA binding"/>
    <property type="evidence" value="ECO:0007669"/>
    <property type="project" value="UniProtKB-KW"/>
</dbReference>
<dbReference type="PRINTS" id="PR00038">
    <property type="entry name" value="HTHLUXR"/>
</dbReference>
<dbReference type="SUPFAM" id="SSF46894">
    <property type="entry name" value="C-terminal effector domain of the bipartite response regulators"/>
    <property type="match status" value="1"/>
</dbReference>
<dbReference type="PROSITE" id="PS50043">
    <property type="entry name" value="HTH_LUXR_2"/>
    <property type="match status" value="1"/>
</dbReference>
<dbReference type="Pfam" id="PF00196">
    <property type="entry name" value="GerE"/>
    <property type="match status" value="1"/>
</dbReference>
<accession>A0AAU7APH3</accession>
<keyword evidence="3" id="KW-0804">Transcription</keyword>
<dbReference type="RefSeq" id="WP_354700097.1">
    <property type="nucleotide sequence ID" value="NZ_CP114014.1"/>
</dbReference>
<keyword evidence="2" id="KW-0238">DNA-binding</keyword>
<evidence type="ECO:0000256" key="3">
    <source>
        <dbReference type="ARBA" id="ARBA00023163"/>
    </source>
</evidence>
<protein>
    <recommendedName>
        <fullName evidence="4">HTH luxR-type domain-containing protein</fullName>
    </recommendedName>
</protein>
<reference evidence="5" key="1">
    <citation type="submission" date="2022-12" db="EMBL/GenBank/DDBJ databases">
        <title>Paraconexibacter alkalitolerans sp. nov. and Baekduia alba sp. nov., isolated from soil and emended description of the genera Paraconexibacter (Chun et al., 2020) and Baekduia (An et al., 2020).</title>
        <authorList>
            <person name="Vieira S."/>
            <person name="Huber K.J."/>
            <person name="Geppert A."/>
            <person name="Wolf J."/>
            <person name="Neumann-Schaal M."/>
            <person name="Muesken M."/>
            <person name="Overmann J."/>
        </authorList>
    </citation>
    <scope>NUCLEOTIDE SEQUENCE</scope>
    <source>
        <strain evidence="5">AEG42_29</strain>
    </source>
</reference>
<dbReference type="SMART" id="SM00421">
    <property type="entry name" value="HTH_LUXR"/>
    <property type="match status" value="1"/>
</dbReference>
<evidence type="ECO:0000259" key="4">
    <source>
        <dbReference type="PROSITE" id="PS50043"/>
    </source>
</evidence>
<dbReference type="InterPro" id="IPR000792">
    <property type="entry name" value="Tscrpt_reg_LuxR_C"/>
</dbReference>
<organism evidence="5">
    <name type="scientific">Paraconexibacter sp. AEG42_29</name>
    <dbReference type="NCBI Taxonomy" id="2997339"/>
    <lineage>
        <taxon>Bacteria</taxon>
        <taxon>Bacillati</taxon>
        <taxon>Actinomycetota</taxon>
        <taxon>Thermoleophilia</taxon>
        <taxon>Solirubrobacterales</taxon>
        <taxon>Paraconexibacteraceae</taxon>
        <taxon>Paraconexibacter</taxon>
    </lineage>
</organism>
<feature type="domain" description="HTH luxR-type" evidence="4">
    <location>
        <begin position="228"/>
        <end position="293"/>
    </location>
</feature>
<dbReference type="GO" id="GO:0006355">
    <property type="term" value="P:regulation of DNA-templated transcription"/>
    <property type="evidence" value="ECO:0007669"/>
    <property type="project" value="InterPro"/>
</dbReference>
<name>A0AAU7APH3_9ACTN</name>
<dbReference type="Gene3D" id="1.10.10.10">
    <property type="entry name" value="Winged helix-like DNA-binding domain superfamily/Winged helix DNA-binding domain"/>
    <property type="match status" value="1"/>
</dbReference>
<sequence length="293" mass="31973">MRVPEVTDSTLGRYHELLQRLPALHDNLRGVGDVGELLTRGAALACEECGFARGLVVGVRDDRLSADATDVLRDPESDLLRRRLTSDPPLLRPGSVEAELVRLPDGPTRPTAQHPSVLAEALELEEPAFGVLAPEGATVGLLVLDRPRHEVTEGDRLVVNLLGRMLAVVLEHVVMRARIAELSRELRFMTVSAQALATEAFDGSITLPVHGRHLPSFRGMDRTARPAAQRARALLSEREADIASLLAQGRSNREIAEQLFLSPETVKDNVARIVRKLGASNRVEAAVRFLGLD</sequence>
<dbReference type="KEGG" id="parq:DSM112329_00360"/>
<evidence type="ECO:0000256" key="2">
    <source>
        <dbReference type="ARBA" id="ARBA00023125"/>
    </source>
</evidence>
<dbReference type="InterPro" id="IPR016032">
    <property type="entry name" value="Sig_transdc_resp-reg_C-effctor"/>
</dbReference>
<evidence type="ECO:0000256" key="1">
    <source>
        <dbReference type="ARBA" id="ARBA00023015"/>
    </source>
</evidence>
<dbReference type="InterPro" id="IPR036388">
    <property type="entry name" value="WH-like_DNA-bd_sf"/>
</dbReference>
<dbReference type="PANTHER" id="PTHR44688">
    <property type="entry name" value="DNA-BINDING TRANSCRIPTIONAL ACTIVATOR DEVR_DOSR"/>
    <property type="match status" value="1"/>
</dbReference>
<evidence type="ECO:0000313" key="5">
    <source>
        <dbReference type="EMBL" id="XAY03541.1"/>
    </source>
</evidence>
<keyword evidence="1" id="KW-0805">Transcription regulation</keyword>
<dbReference type="PANTHER" id="PTHR44688:SF16">
    <property type="entry name" value="DNA-BINDING TRANSCRIPTIONAL ACTIVATOR DEVR_DOSR"/>
    <property type="match status" value="1"/>
</dbReference>